<organism evidence="2 3">
    <name type="scientific">Palleronia pontilimi</name>
    <dbReference type="NCBI Taxonomy" id="1964209"/>
    <lineage>
        <taxon>Bacteria</taxon>
        <taxon>Pseudomonadati</taxon>
        <taxon>Pseudomonadota</taxon>
        <taxon>Alphaproteobacteria</taxon>
        <taxon>Rhodobacterales</taxon>
        <taxon>Roseobacteraceae</taxon>
        <taxon>Palleronia</taxon>
    </lineage>
</organism>
<name>A0A934IHQ5_9RHOB</name>
<dbReference type="AlphaFoldDB" id="A0A934IHQ5"/>
<protein>
    <submittedName>
        <fullName evidence="2">DUF2285 domain-containing protein</fullName>
    </submittedName>
</protein>
<evidence type="ECO:0000313" key="3">
    <source>
        <dbReference type="Proteomes" id="UP000642488"/>
    </source>
</evidence>
<evidence type="ECO:0000313" key="2">
    <source>
        <dbReference type="EMBL" id="MBJ3764572.1"/>
    </source>
</evidence>
<accession>A0A934IHQ5</accession>
<proteinExistence type="predicted"/>
<keyword evidence="3" id="KW-1185">Reference proteome</keyword>
<feature type="domain" description="T6SS Transcription factor RovC-like DNA binding" evidence="1">
    <location>
        <begin position="36"/>
        <end position="137"/>
    </location>
</feature>
<gene>
    <name evidence="2" type="ORF">ILP92_17695</name>
</gene>
<reference evidence="2" key="1">
    <citation type="submission" date="2020-12" db="EMBL/GenBank/DDBJ databases">
        <title>Bacterial taxonomy.</title>
        <authorList>
            <person name="Pan X."/>
        </authorList>
    </citation>
    <scope>NUCLEOTIDE SEQUENCE</scope>
    <source>
        <strain evidence="2">KCTC 52957</strain>
    </source>
</reference>
<dbReference type="InterPro" id="IPR018754">
    <property type="entry name" value="RovC-like_DNA-bd"/>
</dbReference>
<comment type="caution">
    <text evidence="2">The sequence shown here is derived from an EMBL/GenBank/DDBJ whole genome shotgun (WGS) entry which is preliminary data.</text>
</comment>
<dbReference type="EMBL" id="JAEKPD010000030">
    <property type="protein sequence ID" value="MBJ3764572.1"/>
    <property type="molecule type" value="Genomic_DNA"/>
</dbReference>
<dbReference type="Pfam" id="PF10074">
    <property type="entry name" value="RovC_DNA-bd"/>
    <property type="match status" value="1"/>
</dbReference>
<sequence>MDARTDDSGLSWKRLDRGTVVVGTAGDSETEPIGLLIPLDDDWSIRLVAADRIRRHLLDLPVDPLLTAQRRNRLKNALRCVDGREADASYRALAVSLFGEDRVADEPWKTSSLKAQVARLAVHGRMMVGRGYRQLLRGTTR</sequence>
<evidence type="ECO:0000259" key="1">
    <source>
        <dbReference type="Pfam" id="PF10074"/>
    </source>
</evidence>
<dbReference type="Proteomes" id="UP000642488">
    <property type="component" value="Unassembled WGS sequence"/>
</dbReference>